<dbReference type="Pfam" id="PF14223">
    <property type="entry name" value="Retrotran_gag_2"/>
    <property type="match status" value="1"/>
</dbReference>
<dbReference type="AlphaFoldDB" id="A0A2N9EUG1"/>
<evidence type="ECO:0000256" key="5">
    <source>
        <dbReference type="PROSITE-ProRule" id="PRU00047"/>
    </source>
</evidence>
<gene>
    <name evidence="8" type="ORF">FSB_LOCUS6315</name>
</gene>
<dbReference type="EMBL" id="OIVN01000332">
    <property type="protein sequence ID" value="SPC78433.1"/>
    <property type="molecule type" value="Genomic_DNA"/>
</dbReference>
<evidence type="ECO:0008006" key="9">
    <source>
        <dbReference type="Google" id="ProtNLM"/>
    </source>
</evidence>
<keyword evidence="3" id="KW-0064">Aspartyl protease</keyword>
<reference evidence="8" key="1">
    <citation type="submission" date="2018-02" db="EMBL/GenBank/DDBJ databases">
        <authorList>
            <person name="Cohen D.B."/>
            <person name="Kent A.D."/>
        </authorList>
    </citation>
    <scope>NUCLEOTIDE SEQUENCE</scope>
</reference>
<dbReference type="GO" id="GO:0004190">
    <property type="term" value="F:aspartic-type endopeptidase activity"/>
    <property type="evidence" value="ECO:0007669"/>
    <property type="project" value="UniProtKB-KW"/>
</dbReference>
<dbReference type="InterPro" id="IPR039537">
    <property type="entry name" value="Retrotran_Ty1/copia-like"/>
</dbReference>
<evidence type="ECO:0000256" key="3">
    <source>
        <dbReference type="ARBA" id="ARBA00022750"/>
    </source>
</evidence>
<keyword evidence="1" id="KW-0645">Protease</keyword>
<dbReference type="InterPro" id="IPR036397">
    <property type="entry name" value="RNaseH_sf"/>
</dbReference>
<sequence length="1172" mass="132188">MTGEEGKVSGIEKFDGTDFGYWRMQIEDYLYGKKLHLPLLGEKPEDMEDAEWTLLDRQEKTTAELMTALCGMYEKPSANNKVHLMKKLFNLKMAEGTAVAQHLNEFNTITNQLSSVEIEFDDEIRALIVLASLPNSWEAMRMAVSNSAGKGKLKYNDIRDLILGEEVRRRDAGETSSSGSALNLEARGRQLECWNCGKTGHIRKNCWELKKKNENDSANVVTEEVHDALLLSVDSPIESWVLDSGASFHTTAHREIIQNYVAGDFGKVYLADDEALDVVGMGDVRITLPNGSVWLLQKVRHVPELKRNLISVGQLDTEGHAILFVGGTWKITKGAMVVARGKKTGTLYMTTSPRDTIAVAEAGADTNLWHRRLGHMSEKGMKVLLSKGKLPNLKSVEFDMCESCILGKQKKVSFLKGGRTPKSKKLELVHTDLWGPSPIASLGGSRYYVTFIDDSSRKVWVYFLKNKSEVFETFKKWRAMVETETDLKLKCLRSDNGGEYINGGFKEFCAANGIRMEKTIPRTPQQNGVAERMNRTLNERARSMRLHAGLPETFWADAVNTAAYLINRGPSVPLEFRIPEEVWSGKEVNLSYLKVFGCVSYVHIDSDARSKLDAKSRKCFFIGYGDETFGYRFWDDQNRKVIRSRNVIFNEQVMYKDRSSTKLDDVKVEQKKSEFVNLDEFSNNTMQNSGQEEKENANPQVEQCTPAITVRRSSRNIRPPQRFSPSLFYILLTDGGEPESYDEALQIEDSIKWELAMKDEMNSLMTSQTWELTELPQRKKALHNKWVYRVKEEHDGSKRYKARLVVKGFQQKEGVDYTDIFSPVVKLTTIRLVLGIVATENLHLEQLDVKTAFLHGDLEEDIYMQSATGIHSARKGEPNDMLIAGSSIEEINNLKKQLSKQFAMKDLGPAKQILGMRIIRDRANGTLKLSQTEYVKKILSRFSMDEAKPVSTPLGSHFRLTKDQSPKTEQEQALHEQVGVVSRYMSNPGKQHWEAVKWILRYLKGTLGTSLCFTGADMKLTGYVDSDLAGDVDTRKSTTGYVYTLGGTAVSWVSRLQKIVALSTTEAEYVAVTEAGKEMVWLQGFLEELGQRQKKGILHSDSQSAIFLAKNPAFHSRTKHIQLRYHFIRSLLDGGQLTLEKILGAKNPADMLTKGVTIEKLKLCSTSVGLLT</sequence>
<dbReference type="Pfam" id="PF00665">
    <property type="entry name" value="rve"/>
    <property type="match status" value="1"/>
</dbReference>
<keyword evidence="5" id="KW-0863">Zinc-finger</keyword>
<name>A0A2N9EUG1_FAGSY</name>
<dbReference type="SUPFAM" id="SSF53098">
    <property type="entry name" value="Ribonuclease H-like"/>
    <property type="match status" value="1"/>
</dbReference>
<feature type="domain" description="CCHC-type" evidence="6">
    <location>
        <begin position="193"/>
        <end position="206"/>
    </location>
</feature>
<dbReference type="InterPro" id="IPR057670">
    <property type="entry name" value="SH3_retrovirus"/>
</dbReference>
<dbReference type="PANTHER" id="PTHR42648">
    <property type="entry name" value="TRANSPOSASE, PUTATIVE-RELATED"/>
    <property type="match status" value="1"/>
</dbReference>
<organism evidence="8">
    <name type="scientific">Fagus sylvatica</name>
    <name type="common">Beechnut</name>
    <dbReference type="NCBI Taxonomy" id="28930"/>
    <lineage>
        <taxon>Eukaryota</taxon>
        <taxon>Viridiplantae</taxon>
        <taxon>Streptophyta</taxon>
        <taxon>Embryophyta</taxon>
        <taxon>Tracheophyta</taxon>
        <taxon>Spermatophyta</taxon>
        <taxon>Magnoliopsida</taxon>
        <taxon>eudicotyledons</taxon>
        <taxon>Gunneridae</taxon>
        <taxon>Pentapetalae</taxon>
        <taxon>rosids</taxon>
        <taxon>fabids</taxon>
        <taxon>Fagales</taxon>
        <taxon>Fagaceae</taxon>
        <taxon>Fagus</taxon>
    </lineage>
</organism>
<dbReference type="Pfam" id="PF25597">
    <property type="entry name" value="SH3_retrovirus"/>
    <property type="match status" value="1"/>
</dbReference>
<dbReference type="Gene3D" id="4.10.60.10">
    <property type="entry name" value="Zinc finger, CCHC-type"/>
    <property type="match status" value="1"/>
</dbReference>
<dbReference type="InterPro" id="IPR043502">
    <property type="entry name" value="DNA/RNA_pol_sf"/>
</dbReference>
<dbReference type="InterPro" id="IPR036875">
    <property type="entry name" value="Znf_CCHC_sf"/>
</dbReference>
<protein>
    <recommendedName>
        <fullName evidence="9">Retrovirus-related Pol polyprotein from transposon TNT 1-94</fullName>
    </recommendedName>
</protein>
<dbReference type="InterPro" id="IPR025724">
    <property type="entry name" value="GAG-pre-integrase_dom"/>
</dbReference>
<feature type="domain" description="Integrase catalytic" evidence="7">
    <location>
        <begin position="417"/>
        <end position="587"/>
    </location>
</feature>
<dbReference type="PROSITE" id="PS50158">
    <property type="entry name" value="ZF_CCHC"/>
    <property type="match status" value="1"/>
</dbReference>
<dbReference type="GO" id="GO:0003676">
    <property type="term" value="F:nucleic acid binding"/>
    <property type="evidence" value="ECO:0007669"/>
    <property type="project" value="InterPro"/>
</dbReference>
<dbReference type="GO" id="GO:0006508">
    <property type="term" value="P:proteolysis"/>
    <property type="evidence" value="ECO:0007669"/>
    <property type="project" value="UniProtKB-KW"/>
</dbReference>
<keyword evidence="5" id="KW-0862">Zinc</keyword>
<evidence type="ECO:0000256" key="4">
    <source>
        <dbReference type="ARBA" id="ARBA00022801"/>
    </source>
</evidence>
<evidence type="ECO:0000313" key="8">
    <source>
        <dbReference type="EMBL" id="SPC78433.1"/>
    </source>
</evidence>
<dbReference type="Pfam" id="PF13976">
    <property type="entry name" value="gag_pre-integrs"/>
    <property type="match status" value="1"/>
</dbReference>
<dbReference type="InterPro" id="IPR012337">
    <property type="entry name" value="RNaseH-like_sf"/>
</dbReference>
<dbReference type="InterPro" id="IPR013103">
    <property type="entry name" value="RVT_2"/>
</dbReference>
<proteinExistence type="predicted"/>
<dbReference type="Gene3D" id="3.30.420.10">
    <property type="entry name" value="Ribonuclease H-like superfamily/Ribonuclease H"/>
    <property type="match status" value="1"/>
</dbReference>
<dbReference type="PROSITE" id="PS50994">
    <property type="entry name" value="INTEGRASE"/>
    <property type="match status" value="1"/>
</dbReference>
<dbReference type="InterPro" id="IPR054722">
    <property type="entry name" value="PolX-like_BBD"/>
</dbReference>
<dbReference type="SUPFAM" id="SSF56672">
    <property type="entry name" value="DNA/RNA polymerases"/>
    <property type="match status" value="1"/>
</dbReference>
<dbReference type="GO" id="GO:0015074">
    <property type="term" value="P:DNA integration"/>
    <property type="evidence" value="ECO:0007669"/>
    <property type="project" value="InterPro"/>
</dbReference>
<dbReference type="SMART" id="SM00343">
    <property type="entry name" value="ZnF_C2HC"/>
    <property type="match status" value="1"/>
</dbReference>
<dbReference type="InterPro" id="IPR001584">
    <property type="entry name" value="Integrase_cat-core"/>
</dbReference>
<dbReference type="Pfam" id="PF00098">
    <property type="entry name" value="zf-CCHC"/>
    <property type="match status" value="1"/>
</dbReference>
<evidence type="ECO:0000259" key="6">
    <source>
        <dbReference type="PROSITE" id="PS50158"/>
    </source>
</evidence>
<dbReference type="CDD" id="cd09272">
    <property type="entry name" value="RNase_HI_RT_Ty1"/>
    <property type="match status" value="1"/>
</dbReference>
<evidence type="ECO:0000259" key="7">
    <source>
        <dbReference type="PROSITE" id="PS50994"/>
    </source>
</evidence>
<dbReference type="PANTHER" id="PTHR42648:SF28">
    <property type="entry name" value="TRANSPOSON-ENCODED PROTEIN WITH RIBONUCLEASE H-LIKE AND RETROVIRUS ZINC FINGER-LIKE DOMAINS"/>
    <property type="match status" value="1"/>
</dbReference>
<keyword evidence="2" id="KW-0479">Metal-binding</keyword>
<dbReference type="SUPFAM" id="SSF57756">
    <property type="entry name" value="Retrovirus zinc finger-like domains"/>
    <property type="match status" value="1"/>
</dbReference>
<evidence type="ECO:0000256" key="2">
    <source>
        <dbReference type="ARBA" id="ARBA00022723"/>
    </source>
</evidence>
<accession>A0A2N9EUG1</accession>
<keyword evidence="4" id="KW-0378">Hydrolase</keyword>
<dbReference type="Pfam" id="PF07727">
    <property type="entry name" value="RVT_2"/>
    <property type="match status" value="2"/>
</dbReference>
<evidence type="ECO:0000256" key="1">
    <source>
        <dbReference type="ARBA" id="ARBA00022670"/>
    </source>
</evidence>
<dbReference type="GO" id="GO:0008270">
    <property type="term" value="F:zinc ion binding"/>
    <property type="evidence" value="ECO:0007669"/>
    <property type="project" value="UniProtKB-KW"/>
</dbReference>
<dbReference type="Pfam" id="PF22936">
    <property type="entry name" value="Pol_BBD"/>
    <property type="match status" value="1"/>
</dbReference>
<dbReference type="InterPro" id="IPR001878">
    <property type="entry name" value="Znf_CCHC"/>
</dbReference>